<feature type="transmembrane region" description="Helical" evidence="12">
    <location>
        <begin position="6"/>
        <end position="24"/>
    </location>
</feature>
<evidence type="ECO:0000256" key="11">
    <source>
        <dbReference type="ARBA" id="ARBA00023136"/>
    </source>
</evidence>
<keyword evidence="9 12" id="KW-1133">Transmembrane helix</keyword>
<feature type="domain" description="HAMP" evidence="14">
    <location>
        <begin position="286"/>
        <end position="339"/>
    </location>
</feature>
<keyword evidence="8 15" id="KW-0418">Kinase</keyword>
<dbReference type="GO" id="GO:0005886">
    <property type="term" value="C:plasma membrane"/>
    <property type="evidence" value="ECO:0007669"/>
    <property type="project" value="UniProtKB-SubCell"/>
</dbReference>
<dbReference type="InterPro" id="IPR003660">
    <property type="entry name" value="HAMP_dom"/>
</dbReference>
<dbReference type="GO" id="GO:0000155">
    <property type="term" value="F:phosphorelay sensor kinase activity"/>
    <property type="evidence" value="ECO:0007669"/>
    <property type="project" value="InterPro"/>
</dbReference>
<keyword evidence="11 12" id="KW-0472">Membrane</keyword>
<feature type="domain" description="Histidine kinase" evidence="13">
    <location>
        <begin position="450"/>
        <end position="551"/>
    </location>
</feature>
<dbReference type="SUPFAM" id="SSF55874">
    <property type="entry name" value="ATPase domain of HSP90 chaperone/DNA topoisomerase II/histidine kinase"/>
    <property type="match status" value="1"/>
</dbReference>
<dbReference type="Gene3D" id="6.10.340.10">
    <property type="match status" value="1"/>
</dbReference>
<evidence type="ECO:0000256" key="12">
    <source>
        <dbReference type="SAM" id="Phobius"/>
    </source>
</evidence>
<evidence type="ECO:0000256" key="5">
    <source>
        <dbReference type="ARBA" id="ARBA00022553"/>
    </source>
</evidence>
<dbReference type="Gene3D" id="3.30.450.20">
    <property type="entry name" value="PAS domain"/>
    <property type="match status" value="1"/>
</dbReference>
<gene>
    <name evidence="15" type="ORF">IAA07_03595</name>
</gene>
<evidence type="ECO:0000256" key="2">
    <source>
        <dbReference type="ARBA" id="ARBA00004651"/>
    </source>
</evidence>
<evidence type="ECO:0000259" key="14">
    <source>
        <dbReference type="PROSITE" id="PS50885"/>
    </source>
</evidence>
<dbReference type="CDD" id="cd12912">
    <property type="entry name" value="PDC2_MCP_like"/>
    <property type="match status" value="1"/>
</dbReference>
<evidence type="ECO:0000313" key="15">
    <source>
        <dbReference type="EMBL" id="HJA70651.1"/>
    </source>
</evidence>
<evidence type="ECO:0000313" key="16">
    <source>
        <dbReference type="Proteomes" id="UP000823900"/>
    </source>
</evidence>
<dbReference type="PROSITE" id="PS50885">
    <property type="entry name" value="HAMP"/>
    <property type="match status" value="1"/>
</dbReference>
<sequence length="558" mass="63346">MTALVVGMAAAALLIGMVVFITIYHHSMIQNIKTYSEQVTGQVAAVVGDYIDDVSDSMQLIRETSLLPEKERDEKLNALAELRPEIIAITEYDLETGEMLNAWTGKRRLKEDISVNLSYPEQIPKEGELKISEPHVESFFVNEYPWVVSVSQLKPEPDGTDHILVLDTKFSSIASYIDNVGIGRHGYCYIMDEAGTIIYHPQQQLIFAGLKQEPSELFKNVSGGSIEKDGAIYTVHQGMKNGWQIMAVSYVDEVITDGLEKCVYLLLILLLCVMFATLISSVVLSRLITEPTNRLIYAMRDFEKNAEGFAFSPISGSREMAALSDSFGHMVVRIQELMARVRREEVALRKTELRALQAQINPHFLYNTLDSIALMCEDGRNKDAVAMVNALARLFRISISKGHELIPIEKEVEHAKSYLQIQKFRYKNQFEYEFDVEEQCLGYYCNKITLQPIIENAIYHGLNRMIDEGFIRIRIYEEDGDVIFSVADNGVGMTKEQCENILKKENNANSGFGMKNVNDRVKIYFGERYGIRIESELDEGTTVYIRMAKVEGENYESR</sequence>
<dbReference type="InterPro" id="IPR033479">
    <property type="entry name" value="dCache_1"/>
</dbReference>
<dbReference type="Pfam" id="PF06580">
    <property type="entry name" value="His_kinase"/>
    <property type="match status" value="1"/>
</dbReference>
<evidence type="ECO:0000256" key="7">
    <source>
        <dbReference type="ARBA" id="ARBA00022692"/>
    </source>
</evidence>
<dbReference type="AlphaFoldDB" id="A0A9D2HFH2"/>
<dbReference type="EC" id="2.7.13.3" evidence="3"/>
<dbReference type="PANTHER" id="PTHR34220:SF7">
    <property type="entry name" value="SENSOR HISTIDINE KINASE YPDA"/>
    <property type="match status" value="1"/>
</dbReference>
<dbReference type="Pfam" id="PF02743">
    <property type="entry name" value="dCache_1"/>
    <property type="match status" value="1"/>
</dbReference>
<keyword evidence="6" id="KW-0808">Transferase</keyword>
<reference evidence="15" key="1">
    <citation type="journal article" date="2021" name="PeerJ">
        <title>Extensive microbial diversity within the chicken gut microbiome revealed by metagenomics and culture.</title>
        <authorList>
            <person name="Gilroy R."/>
            <person name="Ravi A."/>
            <person name="Getino M."/>
            <person name="Pursley I."/>
            <person name="Horton D.L."/>
            <person name="Alikhan N.F."/>
            <person name="Baker D."/>
            <person name="Gharbi K."/>
            <person name="Hall N."/>
            <person name="Watson M."/>
            <person name="Adriaenssens E.M."/>
            <person name="Foster-Nyarko E."/>
            <person name="Jarju S."/>
            <person name="Secka A."/>
            <person name="Antonio M."/>
            <person name="Oren A."/>
            <person name="Chaudhuri R.R."/>
            <person name="La Ragione R."/>
            <person name="Hildebrand F."/>
            <person name="Pallen M.J."/>
        </authorList>
    </citation>
    <scope>NUCLEOTIDE SEQUENCE</scope>
    <source>
        <strain evidence="15">CHK178-16964</strain>
    </source>
</reference>
<organism evidence="15 16">
    <name type="scientific">Candidatus Lachnoclostridium stercoravium</name>
    <dbReference type="NCBI Taxonomy" id="2838633"/>
    <lineage>
        <taxon>Bacteria</taxon>
        <taxon>Bacillati</taxon>
        <taxon>Bacillota</taxon>
        <taxon>Clostridia</taxon>
        <taxon>Lachnospirales</taxon>
        <taxon>Lachnospiraceae</taxon>
    </lineage>
</organism>
<keyword evidence="10" id="KW-0902">Two-component regulatory system</keyword>
<evidence type="ECO:0000259" key="13">
    <source>
        <dbReference type="PROSITE" id="PS50109"/>
    </source>
</evidence>
<evidence type="ECO:0000256" key="9">
    <source>
        <dbReference type="ARBA" id="ARBA00022989"/>
    </source>
</evidence>
<comment type="catalytic activity">
    <reaction evidence="1">
        <text>ATP + protein L-histidine = ADP + protein N-phospho-L-histidine.</text>
        <dbReference type="EC" id="2.7.13.3"/>
    </reaction>
</comment>
<feature type="transmembrane region" description="Helical" evidence="12">
    <location>
        <begin position="263"/>
        <end position="284"/>
    </location>
</feature>
<dbReference type="InterPro" id="IPR003594">
    <property type="entry name" value="HATPase_dom"/>
</dbReference>
<evidence type="ECO:0000256" key="1">
    <source>
        <dbReference type="ARBA" id="ARBA00000085"/>
    </source>
</evidence>
<dbReference type="InterPro" id="IPR050640">
    <property type="entry name" value="Bact_2-comp_sensor_kinase"/>
</dbReference>
<comment type="caution">
    <text evidence="15">The sequence shown here is derived from an EMBL/GenBank/DDBJ whole genome shotgun (WGS) entry which is preliminary data.</text>
</comment>
<comment type="subcellular location">
    <subcellularLocation>
        <location evidence="2">Cell membrane</location>
        <topology evidence="2">Multi-pass membrane protein</topology>
    </subcellularLocation>
</comment>
<evidence type="ECO:0000256" key="3">
    <source>
        <dbReference type="ARBA" id="ARBA00012438"/>
    </source>
</evidence>
<evidence type="ECO:0000256" key="4">
    <source>
        <dbReference type="ARBA" id="ARBA00022475"/>
    </source>
</evidence>
<dbReference type="Pfam" id="PF02518">
    <property type="entry name" value="HATPase_c"/>
    <property type="match status" value="1"/>
</dbReference>
<keyword evidence="5" id="KW-0597">Phosphoprotein</keyword>
<dbReference type="InterPro" id="IPR036890">
    <property type="entry name" value="HATPase_C_sf"/>
</dbReference>
<dbReference type="PROSITE" id="PS50109">
    <property type="entry name" value="HIS_KIN"/>
    <property type="match status" value="1"/>
</dbReference>
<evidence type="ECO:0000256" key="8">
    <source>
        <dbReference type="ARBA" id="ARBA00022777"/>
    </source>
</evidence>
<dbReference type="InterPro" id="IPR005467">
    <property type="entry name" value="His_kinase_dom"/>
</dbReference>
<name>A0A9D2HFH2_9FIRM</name>
<reference evidence="15" key="2">
    <citation type="submission" date="2021-04" db="EMBL/GenBank/DDBJ databases">
        <authorList>
            <person name="Gilroy R."/>
        </authorList>
    </citation>
    <scope>NUCLEOTIDE SEQUENCE</scope>
    <source>
        <strain evidence="15">CHK178-16964</strain>
    </source>
</reference>
<accession>A0A9D2HFH2</accession>
<protein>
    <recommendedName>
        <fullName evidence="3">histidine kinase</fullName>
        <ecNumber evidence="3">2.7.13.3</ecNumber>
    </recommendedName>
</protein>
<keyword evidence="7 12" id="KW-0812">Transmembrane</keyword>
<dbReference type="InterPro" id="IPR010559">
    <property type="entry name" value="Sig_transdc_His_kin_internal"/>
</dbReference>
<evidence type="ECO:0000256" key="6">
    <source>
        <dbReference type="ARBA" id="ARBA00022679"/>
    </source>
</evidence>
<dbReference type="PANTHER" id="PTHR34220">
    <property type="entry name" value="SENSOR HISTIDINE KINASE YPDA"/>
    <property type="match status" value="1"/>
</dbReference>
<evidence type="ECO:0000256" key="10">
    <source>
        <dbReference type="ARBA" id="ARBA00023012"/>
    </source>
</evidence>
<keyword evidence="4" id="KW-1003">Cell membrane</keyword>
<dbReference type="EMBL" id="DWZA01000030">
    <property type="protein sequence ID" value="HJA70651.1"/>
    <property type="molecule type" value="Genomic_DNA"/>
</dbReference>
<dbReference type="Gene3D" id="3.30.565.10">
    <property type="entry name" value="Histidine kinase-like ATPase, C-terminal domain"/>
    <property type="match status" value="1"/>
</dbReference>
<dbReference type="Proteomes" id="UP000823900">
    <property type="component" value="Unassembled WGS sequence"/>
</dbReference>
<dbReference type="SMART" id="SM00387">
    <property type="entry name" value="HATPase_c"/>
    <property type="match status" value="1"/>
</dbReference>
<proteinExistence type="predicted"/>